<evidence type="ECO:0008006" key="3">
    <source>
        <dbReference type="Google" id="ProtNLM"/>
    </source>
</evidence>
<name>A0ABP8NTD1_9BACT</name>
<keyword evidence="2" id="KW-1185">Reference proteome</keyword>
<reference evidence="2" key="1">
    <citation type="journal article" date="2019" name="Int. J. Syst. Evol. Microbiol.">
        <title>The Global Catalogue of Microorganisms (GCM) 10K type strain sequencing project: providing services to taxonomists for standard genome sequencing and annotation.</title>
        <authorList>
            <consortium name="The Broad Institute Genomics Platform"/>
            <consortium name="The Broad Institute Genome Sequencing Center for Infectious Disease"/>
            <person name="Wu L."/>
            <person name="Ma J."/>
        </authorList>
    </citation>
    <scope>NUCLEOTIDE SEQUENCE [LARGE SCALE GENOMIC DNA]</scope>
    <source>
        <strain evidence="2">JCM 17927</strain>
    </source>
</reference>
<sequence>MVKRICTMKKSLIILLIGLFIHPVFGQKIIDKKLPFSASQLVNLDFKFADSIQINYWDKQEVSVRIAVTVNGGRLNDALIVETGSTAQEITVKTDFDKEMIKQGKPEDCPGEKSTWSTEKNGTRHTMCSDINYTVYLPRQAKLKLETINGNIDIRGATEAVSAKSISGFVDMSWPKGKGADLAMKTITGEVYSDLDIDLKGKKQKNPMVGYQLEGTFNGGGPRIQLESISNNVYLRKK</sequence>
<evidence type="ECO:0000313" key="1">
    <source>
        <dbReference type="EMBL" id="GAA4470546.1"/>
    </source>
</evidence>
<evidence type="ECO:0000313" key="2">
    <source>
        <dbReference type="Proteomes" id="UP001501175"/>
    </source>
</evidence>
<accession>A0ABP8NTD1</accession>
<dbReference type="EMBL" id="BAABHD010000084">
    <property type="protein sequence ID" value="GAA4470546.1"/>
    <property type="molecule type" value="Genomic_DNA"/>
</dbReference>
<organism evidence="1 2">
    <name type="scientific">Nibrella saemangeumensis</name>
    <dbReference type="NCBI Taxonomy" id="1084526"/>
    <lineage>
        <taxon>Bacteria</taxon>
        <taxon>Pseudomonadati</taxon>
        <taxon>Bacteroidota</taxon>
        <taxon>Cytophagia</taxon>
        <taxon>Cytophagales</taxon>
        <taxon>Spirosomataceae</taxon>
        <taxon>Nibrella</taxon>
    </lineage>
</organism>
<comment type="caution">
    <text evidence="1">The sequence shown here is derived from an EMBL/GenBank/DDBJ whole genome shotgun (WGS) entry which is preliminary data.</text>
</comment>
<proteinExistence type="predicted"/>
<gene>
    <name evidence="1" type="ORF">GCM10023189_59310</name>
</gene>
<protein>
    <recommendedName>
        <fullName evidence="3">Adhesin domain-containing protein</fullName>
    </recommendedName>
</protein>
<dbReference type="Proteomes" id="UP001501175">
    <property type="component" value="Unassembled WGS sequence"/>
</dbReference>